<keyword evidence="4" id="KW-1185">Reference proteome</keyword>
<feature type="transmembrane region" description="Helical" evidence="1">
    <location>
        <begin position="242"/>
        <end position="262"/>
    </location>
</feature>
<organism evidence="3 4">
    <name type="scientific">Kangiella spongicola</name>
    <dbReference type="NCBI Taxonomy" id="796379"/>
    <lineage>
        <taxon>Bacteria</taxon>
        <taxon>Pseudomonadati</taxon>
        <taxon>Pseudomonadota</taxon>
        <taxon>Gammaproteobacteria</taxon>
        <taxon>Kangiellales</taxon>
        <taxon>Kangiellaceae</taxon>
        <taxon>Kangiella</taxon>
    </lineage>
</organism>
<feature type="domain" description="DUF2157" evidence="2">
    <location>
        <begin position="24"/>
        <end position="169"/>
    </location>
</feature>
<dbReference type="EMBL" id="QICH01000001">
    <property type="protein sequence ID" value="PXF63634.1"/>
    <property type="molecule type" value="Genomic_DNA"/>
</dbReference>
<evidence type="ECO:0000313" key="4">
    <source>
        <dbReference type="Proteomes" id="UP000247689"/>
    </source>
</evidence>
<evidence type="ECO:0000313" key="3">
    <source>
        <dbReference type="EMBL" id="PXF63634.1"/>
    </source>
</evidence>
<dbReference type="Proteomes" id="UP000247689">
    <property type="component" value="Unassembled WGS sequence"/>
</dbReference>
<name>A0A318D8T4_9GAMM</name>
<feature type="transmembrane region" description="Helical" evidence="1">
    <location>
        <begin position="58"/>
        <end position="80"/>
    </location>
</feature>
<accession>A0A318D8T4</accession>
<feature type="transmembrane region" description="Helical" evidence="1">
    <location>
        <begin position="92"/>
        <end position="110"/>
    </location>
</feature>
<dbReference type="Pfam" id="PF09925">
    <property type="entry name" value="DUF2157"/>
    <property type="match status" value="1"/>
</dbReference>
<feature type="transmembrane region" description="Helical" evidence="1">
    <location>
        <begin position="391"/>
        <end position="410"/>
    </location>
</feature>
<keyword evidence="1" id="KW-0472">Membrane</keyword>
<feature type="transmembrane region" description="Helical" evidence="1">
    <location>
        <begin position="212"/>
        <end position="236"/>
    </location>
</feature>
<protein>
    <submittedName>
        <fullName evidence="3">DUF2157 domain-containing protein</fullName>
    </submittedName>
</protein>
<sequence>MNNNSKQETISSEQLRWFERESSSWLDEGLIEPNARDTLLKRYQSICVSPGHSRSSSWSNILLVSLGSLLIGGGIILLLAHNWEHFGKTTRTFLSFLPLVLAQSLCWYGVQYKPQSLAVRESGAVLLFFAVASSIALISQTYHIYGDLERFLVVWLFLTLPIVYLLRSGTTLMLICGIILWLCCLEREPYWLFYIVLIPHLYHLYQQQSRILLHWCLWVALISLTISIIYGSSYYASPLDNWAIYITLAMGCAFYALGYWLFGLEQDGFWSNAPSSFGILIIGVVSLMFTWYGRTLPYDLWQVENAMSFNEYAIIGFFIASLILTSIFIARRYQEFSASNWVALTSLVFVFFGLIGYFFRFNESVFVISSNLYILIGSVLLMLQGVNRGQLMLLNGGLIWFSLLVIFRFFDSDIPFVYKGVIFIIIGCAFIATNVWFKKKQQAESVEG</sequence>
<feature type="transmembrane region" description="Helical" evidence="1">
    <location>
        <begin position="341"/>
        <end position="359"/>
    </location>
</feature>
<evidence type="ECO:0000259" key="2">
    <source>
        <dbReference type="Pfam" id="PF09925"/>
    </source>
</evidence>
<feature type="transmembrane region" description="Helical" evidence="1">
    <location>
        <begin position="269"/>
        <end position="292"/>
    </location>
</feature>
<gene>
    <name evidence="3" type="ORF">DL796_00310</name>
</gene>
<evidence type="ECO:0000256" key="1">
    <source>
        <dbReference type="SAM" id="Phobius"/>
    </source>
</evidence>
<dbReference type="AlphaFoldDB" id="A0A318D8T4"/>
<reference evidence="3 4" key="1">
    <citation type="submission" date="2018-05" db="EMBL/GenBank/DDBJ databases">
        <title>Kangiella spongicola genome sequence.</title>
        <authorList>
            <person name="Maclea K.S."/>
            <person name="Goen A.E."/>
            <person name="Kelley C."/>
            <person name="Underriner A."/>
            <person name="Silverwood T."/>
            <person name="Trachtenberg A.M."/>
        </authorList>
    </citation>
    <scope>NUCLEOTIDE SEQUENCE [LARGE SCALE GENOMIC DNA]</scope>
    <source>
        <strain evidence="3 4">ATCC BAA-2076</strain>
    </source>
</reference>
<feature type="transmembrane region" description="Helical" evidence="1">
    <location>
        <begin position="151"/>
        <end position="182"/>
    </location>
</feature>
<proteinExistence type="predicted"/>
<feature type="transmembrane region" description="Helical" evidence="1">
    <location>
        <begin position="365"/>
        <end position="384"/>
    </location>
</feature>
<feature type="transmembrane region" description="Helical" evidence="1">
    <location>
        <begin position="312"/>
        <end position="329"/>
    </location>
</feature>
<keyword evidence="1" id="KW-0812">Transmembrane</keyword>
<dbReference type="RefSeq" id="WP_110198901.1">
    <property type="nucleotide sequence ID" value="NZ_QICH01000001.1"/>
</dbReference>
<keyword evidence="1" id="KW-1133">Transmembrane helix</keyword>
<dbReference type="InterPro" id="IPR018677">
    <property type="entry name" value="DUF2157"/>
</dbReference>
<feature type="transmembrane region" description="Helical" evidence="1">
    <location>
        <begin position="416"/>
        <end position="437"/>
    </location>
</feature>
<feature type="transmembrane region" description="Helical" evidence="1">
    <location>
        <begin position="122"/>
        <end position="139"/>
    </location>
</feature>
<comment type="caution">
    <text evidence="3">The sequence shown here is derived from an EMBL/GenBank/DDBJ whole genome shotgun (WGS) entry which is preliminary data.</text>
</comment>
<dbReference type="OrthoDB" id="642680at2"/>